<feature type="domain" description="Non-reducing end beta-L-arabinofuranosidase-like GH127 middle" evidence="2">
    <location>
        <begin position="443"/>
        <end position="558"/>
    </location>
</feature>
<dbReference type="RefSeq" id="WP_015027952.1">
    <property type="nucleotide sequence ID" value="NC_018748.1"/>
</dbReference>
<reference evidence="4 5" key="1">
    <citation type="submission" date="2011-07" db="EMBL/GenBank/DDBJ databases">
        <title>The complete genome of chromosome of Emticicia oligotrophica DSM 17448.</title>
        <authorList>
            <consortium name="US DOE Joint Genome Institute (JGI-PGF)"/>
            <person name="Lucas S."/>
            <person name="Han J."/>
            <person name="Lapidus A."/>
            <person name="Bruce D."/>
            <person name="Goodwin L."/>
            <person name="Pitluck S."/>
            <person name="Peters L."/>
            <person name="Kyrpides N."/>
            <person name="Mavromatis K."/>
            <person name="Ivanova N."/>
            <person name="Ovchinnikova G."/>
            <person name="Teshima H."/>
            <person name="Detter J.C."/>
            <person name="Tapia R."/>
            <person name="Han C."/>
            <person name="Land M."/>
            <person name="Hauser L."/>
            <person name="Markowitz V."/>
            <person name="Cheng J.-F."/>
            <person name="Hugenholtz P."/>
            <person name="Woyke T."/>
            <person name="Wu D."/>
            <person name="Tindall B."/>
            <person name="Pomrenke H."/>
            <person name="Brambilla E."/>
            <person name="Klenk H.-P."/>
            <person name="Eisen J.A."/>
        </authorList>
    </citation>
    <scope>NUCLEOTIDE SEQUENCE [LARGE SCALE GENOMIC DNA]</scope>
    <source>
        <strain evidence="4 5">DSM 17448</strain>
    </source>
</reference>
<dbReference type="InterPro" id="IPR049174">
    <property type="entry name" value="Beta-AFase-like"/>
</dbReference>
<dbReference type="EMBL" id="CP002961">
    <property type="protein sequence ID" value="AFK02252.1"/>
    <property type="molecule type" value="Genomic_DNA"/>
</dbReference>
<evidence type="ECO:0000259" key="3">
    <source>
        <dbReference type="Pfam" id="PF20737"/>
    </source>
</evidence>
<accession>A0ABM5MYK6</accession>
<feature type="domain" description="Non-reducing end beta-L-arabinofuranosidase-like GH127 C-terminal" evidence="3">
    <location>
        <begin position="560"/>
        <end position="665"/>
    </location>
</feature>
<dbReference type="PANTHER" id="PTHR43465">
    <property type="entry name" value="DUF1680 DOMAIN PROTEIN (AFU_ORTHOLOGUE AFUA_1G08910)"/>
    <property type="match status" value="1"/>
</dbReference>
<dbReference type="InterPro" id="IPR008928">
    <property type="entry name" value="6-hairpin_glycosidase_sf"/>
</dbReference>
<evidence type="ECO:0000259" key="2">
    <source>
        <dbReference type="Pfam" id="PF20736"/>
    </source>
</evidence>
<protein>
    <recommendedName>
        <fullName evidence="6">Glycoside hydrolase family 127 protein</fullName>
    </recommendedName>
</protein>
<dbReference type="Proteomes" id="UP000002875">
    <property type="component" value="Chromosome"/>
</dbReference>
<proteinExistence type="predicted"/>
<dbReference type="SUPFAM" id="SSF48208">
    <property type="entry name" value="Six-hairpin glycosidases"/>
    <property type="match status" value="1"/>
</dbReference>
<dbReference type="Pfam" id="PF20736">
    <property type="entry name" value="Glyco_hydro127M"/>
    <property type="match status" value="1"/>
</dbReference>
<dbReference type="InterPro" id="IPR049046">
    <property type="entry name" value="Beta-AFase-like_GH127_middle"/>
</dbReference>
<keyword evidence="5" id="KW-1185">Reference proteome</keyword>
<dbReference type="Pfam" id="PF20737">
    <property type="entry name" value="Glyco_hydro127C"/>
    <property type="match status" value="1"/>
</dbReference>
<evidence type="ECO:0000313" key="5">
    <source>
        <dbReference type="Proteomes" id="UP000002875"/>
    </source>
</evidence>
<dbReference type="Pfam" id="PF07944">
    <property type="entry name" value="Beta-AFase-like_GH127_cat"/>
    <property type="match status" value="1"/>
</dbReference>
<dbReference type="PANTHER" id="PTHR43465:SF2">
    <property type="entry name" value="DUF1680 DOMAIN PROTEIN (AFU_ORTHOLOGUE AFUA_1G08910)"/>
    <property type="match status" value="1"/>
</dbReference>
<feature type="domain" description="Non-reducing end beta-L-arabinofuranosidase-like GH127 catalytic" evidence="1">
    <location>
        <begin position="34"/>
        <end position="432"/>
    </location>
</feature>
<dbReference type="InterPro" id="IPR049049">
    <property type="entry name" value="Beta-AFase-like_GH127_C"/>
</dbReference>
<evidence type="ECO:0000259" key="1">
    <source>
        <dbReference type="Pfam" id="PF07944"/>
    </source>
</evidence>
<dbReference type="InterPro" id="IPR012878">
    <property type="entry name" value="Beta-AFase-like_GH127_cat"/>
</dbReference>
<evidence type="ECO:0008006" key="6">
    <source>
        <dbReference type="Google" id="ProtNLM"/>
    </source>
</evidence>
<evidence type="ECO:0000313" key="4">
    <source>
        <dbReference type="EMBL" id="AFK02252.1"/>
    </source>
</evidence>
<organism evidence="4 5">
    <name type="scientific">Emticicia oligotrophica (strain DSM 17448 / CIP 109782 / MTCC 6937 / GPTSA100-15)</name>
    <dbReference type="NCBI Taxonomy" id="929562"/>
    <lineage>
        <taxon>Bacteria</taxon>
        <taxon>Pseudomonadati</taxon>
        <taxon>Bacteroidota</taxon>
        <taxon>Cytophagia</taxon>
        <taxon>Cytophagales</taxon>
        <taxon>Leadbetterellaceae</taxon>
        <taxon>Emticicia</taxon>
    </lineage>
</organism>
<name>A0ABM5MYK6_EMTOG</name>
<gene>
    <name evidence="4" type="ordered locus">Emtol_1102</name>
</gene>
<sequence length="676" mass="76599">MKHFLSVVFLFISLTITQAQFQKDYPYRGVPFTKVKLDDKFWLPKLEINRTVTIPWSFQKSKETGRIKNFEQAVARKGKFCTIYPFDDSDIYKIIEGASYSLHVKYDAKLDTYIDSLITLIGKAQEPDGYLYTIRTMGDTTHSWIGKVRYEKEHELSHELYNMGHFYEAAAAHYLATNKRNMLDIAIKNADHLLTVFGPGKKAVAPGHQVIEIGLGKLYRVTGNQKYLDLSKFFIDCRGQRKYEKKTGDKEATVWQTGAYWQDNIPVTQQTEALGHSVRAGYLYAGMADVAAMTNNLEYLSALNKIWDNAFGKKTYITGGLGQAGNWEGFGPDYELSNHSAYCETCAAISSVYWNHRMFMAYGDSKYIDILERTLYNGLISGIGLDGKTFNYENPMEYNFQQGKLSGENKRSPWFGCSCCPTNICRLMPSIPGYVYAQKDNAVYINLFMSNTTTLEVMPKENVSFSQNTEYPWNGVVTVGVEPANKKGLKFPLMVRIPGWARGEAFPTDLYRYTSTNSMGLPKISINGQTFEYKLENGYAVIDRAWKKGDKLTMNLPMEVKQVVANEKVKDNIGKIAIERGPLVYCAEYVDNNGLTSNLVVPENQTFQAEFQTDMLNGVMTLKGTANALNIENNASVSTKTQPLILIPYYARSNRGSGEMRVWFPTRIKNLEIITE</sequence>